<reference evidence="2 3" key="1">
    <citation type="submission" date="2018-04" db="EMBL/GenBank/DDBJ databases">
        <title>Micromonosporas from Atacama Desert.</title>
        <authorList>
            <person name="Carro L."/>
            <person name="Klenk H.-P."/>
            <person name="Goodfellow M."/>
        </authorList>
    </citation>
    <scope>NUCLEOTIDE SEQUENCE [LARGE SCALE GENOMIC DNA]</scope>
    <source>
        <strain evidence="2 3">LB19</strain>
    </source>
</reference>
<evidence type="ECO:0000313" key="3">
    <source>
        <dbReference type="Proteomes" id="UP000278981"/>
    </source>
</evidence>
<comment type="caution">
    <text evidence="2">The sequence shown here is derived from an EMBL/GenBank/DDBJ whole genome shotgun (WGS) entry which is preliminary data.</text>
</comment>
<gene>
    <name evidence="2" type="ORF">DDE19_01595</name>
</gene>
<dbReference type="AlphaFoldDB" id="A0A3N9Y4V2"/>
<dbReference type="InterPro" id="IPR036689">
    <property type="entry name" value="ESAT-6-like_sf"/>
</dbReference>
<accession>A0A3N9Y4V2</accession>
<dbReference type="EMBL" id="QDGB01000115">
    <property type="protein sequence ID" value="RQX20269.1"/>
    <property type="molecule type" value="Genomic_DNA"/>
</dbReference>
<proteinExistence type="predicted"/>
<dbReference type="SUPFAM" id="SSF140453">
    <property type="entry name" value="EsxAB dimer-like"/>
    <property type="match status" value="1"/>
</dbReference>
<sequence>MSGVGYRQLWAVDPDGWRAAGSAWAGLTGPLDRRVDGLRAAGGRLRGGWSGAAATAADVRLAGLRDELASIAPALIEVDQVLAELAGRLTVAKARLTLAVAQADAARSVGRTRAGSTRTPPERSTSRP</sequence>
<dbReference type="Gene3D" id="1.10.287.1060">
    <property type="entry name" value="ESAT-6-like"/>
    <property type="match status" value="1"/>
</dbReference>
<dbReference type="Proteomes" id="UP000278981">
    <property type="component" value="Unassembled WGS sequence"/>
</dbReference>
<evidence type="ECO:0000256" key="1">
    <source>
        <dbReference type="SAM" id="MobiDB-lite"/>
    </source>
</evidence>
<evidence type="ECO:0000313" key="2">
    <source>
        <dbReference type="EMBL" id="RQX20269.1"/>
    </source>
</evidence>
<feature type="region of interest" description="Disordered" evidence="1">
    <location>
        <begin position="102"/>
        <end position="128"/>
    </location>
</feature>
<protein>
    <submittedName>
        <fullName evidence="2">Uncharacterized protein</fullName>
    </submittedName>
</protein>
<name>A0A3N9Y4V2_9ACTN</name>
<organism evidence="2 3">
    <name type="scientific">Micromonospora ureilytica</name>
    <dbReference type="NCBI Taxonomy" id="709868"/>
    <lineage>
        <taxon>Bacteria</taxon>
        <taxon>Bacillati</taxon>
        <taxon>Actinomycetota</taxon>
        <taxon>Actinomycetes</taxon>
        <taxon>Micromonosporales</taxon>
        <taxon>Micromonosporaceae</taxon>
        <taxon>Micromonospora</taxon>
    </lineage>
</organism>
<feature type="non-terminal residue" evidence="2">
    <location>
        <position position="128"/>
    </location>
</feature>